<evidence type="ECO:0000259" key="2">
    <source>
        <dbReference type="Pfam" id="PF23310"/>
    </source>
</evidence>
<feature type="transmembrane region" description="Helical" evidence="1">
    <location>
        <begin position="20"/>
        <end position="45"/>
    </location>
</feature>
<feature type="domain" description="At2g35280-like TPR" evidence="2">
    <location>
        <begin position="54"/>
        <end position="100"/>
    </location>
</feature>
<protein>
    <recommendedName>
        <fullName evidence="2">At2g35280-like TPR domain-containing protein</fullName>
    </recommendedName>
</protein>
<dbReference type="Proteomes" id="UP000235145">
    <property type="component" value="Unassembled WGS sequence"/>
</dbReference>
<evidence type="ECO:0000256" key="1">
    <source>
        <dbReference type="SAM" id="Phobius"/>
    </source>
</evidence>
<dbReference type="Pfam" id="PF23310">
    <property type="entry name" value="TPR_27"/>
    <property type="match status" value="1"/>
</dbReference>
<keyword evidence="4" id="KW-1185">Reference proteome</keyword>
<keyword evidence="1" id="KW-0812">Transmembrane</keyword>
<dbReference type="InterPro" id="IPR057136">
    <property type="entry name" value="At2g35280_TPR_dom"/>
</dbReference>
<sequence>MDEVIRRGRKFNNPHILFKYGIILFLCILLITHAICFMYLYLFILKLYDYLLYFRRNEAGNQLLQDAADKEQLDAIFVMGMLLMAEGSERKQEGLIMLNNAYIITRRIWNRFPLKISIAY</sequence>
<evidence type="ECO:0000313" key="3">
    <source>
        <dbReference type="EMBL" id="KAJ0201536.1"/>
    </source>
</evidence>
<organism evidence="3 4">
    <name type="scientific">Lactuca sativa</name>
    <name type="common">Garden lettuce</name>
    <dbReference type="NCBI Taxonomy" id="4236"/>
    <lineage>
        <taxon>Eukaryota</taxon>
        <taxon>Viridiplantae</taxon>
        <taxon>Streptophyta</taxon>
        <taxon>Embryophyta</taxon>
        <taxon>Tracheophyta</taxon>
        <taxon>Spermatophyta</taxon>
        <taxon>Magnoliopsida</taxon>
        <taxon>eudicotyledons</taxon>
        <taxon>Gunneridae</taxon>
        <taxon>Pentapetalae</taxon>
        <taxon>asterids</taxon>
        <taxon>campanulids</taxon>
        <taxon>Asterales</taxon>
        <taxon>Asteraceae</taxon>
        <taxon>Cichorioideae</taxon>
        <taxon>Cichorieae</taxon>
        <taxon>Lactucinae</taxon>
        <taxon>Lactuca</taxon>
    </lineage>
</organism>
<reference evidence="3 4" key="1">
    <citation type="journal article" date="2017" name="Nat. Commun.">
        <title>Genome assembly with in vitro proximity ligation data and whole-genome triplication in lettuce.</title>
        <authorList>
            <person name="Reyes-Chin-Wo S."/>
            <person name="Wang Z."/>
            <person name="Yang X."/>
            <person name="Kozik A."/>
            <person name="Arikit S."/>
            <person name="Song C."/>
            <person name="Xia L."/>
            <person name="Froenicke L."/>
            <person name="Lavelle D.O."/>
            <person name="Truco M.J."/>
            <person name="Xia R."/>
            <person name="Zhu S."/>
            <person name="Xu C."/>
            <person name="Xu H."/>
            <person name="Xu X."/>
            <person name="Cox K."/>
            <person name="Korf I."/>
            <person name="Meyers B.C."/>
            <person name="Michelmore R.W."/>
        </authorList>
    </citation>
    <scope>NUCLEOTIDE SEQUENCE [LARGE SCALE GENOMIC DNA]</scope>
    <source>
        <strain evidence="4">cv. Salinas</strain>
        <tissue evidence="3">Seedlings</tissue>
    </source>
</reference>
<name>A0A9R1VB70_LACSA</name>
<keyword evidence="1" id="KW-1133">Transmembrane helix</keyword>
<dbReference type="EMBL" id="NBSK02000006">
    <property type="protein sequence ID" value="KAJ0201536.1"/>
    <property type="molecule type" value="Genomic_DNA"/>
</dbReference>
<proteinExistence type="predicted"/>
<keyword evidence="1" id="KW-0472">Membrane</keyword>
<comment type="caution">
    <text evidence="3">The sequence shown here is derived from an EMBL/GenBank/DDBJ whole genome shotgun (WGS) entry which is preliminary data.</text>
</comment>
<gene>
    <name evidence="3" type="ORF">LSAT_V11C600310990</name>
</gene>
<accession>A0A9R1VB70</accession>
<dbReference type="AlphaFoldDB" id="A0A9R1VB70"/>
<evidence type="ECO:0000313" key="4">
    <source>
        <dbReference type="Proteomes" id="UP000235145"/>
    </source>
</evidence>